<dbReference type="SUPFAM" id="SSF53686">
    <property type="entry name" value="Tryptophan synthase beta subunit-like PLP-dependent enzymes"/>
    <property type="match status" value="1"/>
</dbReference>
<organism evidence="1 2">
    <name type="scientific">Xenorhabdus vietnamensis</name>
    <dbReference type="NCBI Taxonomy" id="351656"/>
    <lineage>
        <taxon>Bacteria</taxon>
        <taxon>Pseudomonadati</taxon>
        <taxon>Pseudomonadota</taxon>
        <taxon>Gammaproteobacteria</taxon>
        <taxon>Enterobacterales</taxon>
        <taxon>Morganellaceae</taxon>
        <taxon>Xenorhabdus</taxon>
    </lineage>
</organism>
<dbReference type="Proteomes" id="UP000194350">
    <property type="component" value="Unassembled WGS sequence"/>
</dbReference>
<dbReference type="EC" id="4.3.1.19" evidence="1"/>
<reference evidence="1 2" key="1">
    <citation type="submission" date="2016-10" db="EMBL/GenBank/DDBJ databases">
        <title>Systematic genetic and metabolomic analysis of Xenorhabdus and Photorhabdus spp., highlights the requirements for a dual symbiotic and pathogenic life style.</title>
        <authorList>
            <person name="Tobias N.J."/>
            <person name="Wolff H."/>
            <person name="Djahanschiri B."/>
            <person name="Pidot S.J."/>
            <person name="Stinear T.P."/>
            <person name="Ebersberger I."/>
            <person name="Bode H.B."/>
        </authorList>
    </citation>
    <scope>NUCLEOTIDE SEQUENCE [LARGE SCALE GENOMIC DNA]</scope>
    <source>
        <strain evidence="1 2">DSM 22392</strain>
    </source>
</reference>
<dbReference type="Gene3D" id="3.40.50.1100">
    <property type="match status" value="1"/>
</dbReference>
<dbReference type="GO" id="GO:0004794">
    <property type="term" value="F:threonine deaminase activity"/>
    <property type="evidence" value="ECO:0007669"/>
    <property type="project" value="UniProtKB-EC"/>
</dbReference>
<keyword evidence="1" id="KW-0456">Lyase</keyword>
<dbReference type="STRING" id="351656.Xvie_03253"/>
<gene>
    <name evidence="1" type="ORF">Xvie_03253</name>
</gene>
<dbReference type="RefSeq" id="WP_167376289.1">
    <property type="nucleotide sequence ID" value="NZ_CAWNGD010000065.1"/>
</dbReference>
<name>A0A1Y2S8B6_9GAMM</name>
<accession>A0A1Y2S8B6</accession>
<comment type="caution">
    <text evidence="1">The sequence shown here is derived from an EMBL/GenBank/DDBJ whole genome shotgun (WGS) entry which is preliminary data.</text>
</comment>
<dbReference type="InterPro" id="IPR036052">
    <property type="entry name" value="TrpB-like_PALP_sf"/>
</dbReference>
<keyword evidence="2" id="KW-1185">Reference proteome</keyword>
<sequence length="50" mass="5683">MKTIVEPIGCLEFAAVKSMRKQLKEQHVRVILSGENIDMKLYAHLLGNKT</sequence>
<evidence type="ECO:0000313" key="1">
    <source>
        <dbReference type="EMBL" id="OTA14850.1"/>
    </source>
</evidence>
<dbReference type="AlphaFoldDB" id="A0A1Y2S8B6"/>
<dbReference type="EMBL" id="MUBJ01000022">
    <property type="protein sequence ID" value="OTA14850.1"/>
    <property type="molecule type" value="Genomic_DNA"/>
</dbReference>
<evidence type="ECO:0000313" key="2">
    <source>
        <dbReference type="Proteomes" id="UP000194350"/>
    </source>
</evidence>
<proteinExistence type="predicted"/>
<protein>
    <submittedName>
        <fullName evidence="1">Serine/threonine dehydratase</fullName>
        <ecNumber evidence="1">4.3.1.19</ecNumber>
    </submittedName>
</protein>